<evidence type="ECO:0000313" key="2">
    <source>
        <dbReference type="Proteomes" id="UP001328107"/>
    </source>
</evidence>
<gene>
    <name evidence="1" type="ORF">PMAYCL1PPCAC_12913</name>
</gene>
<organism evidence="1 2">
    <name type="scientific">Pristionchus mayeri</name>
    <dbReference type="NCBI Taxonomy" id="1317129"/>
    <lineage>
        <taxon>Eukaryota</taxon>
        <taxon>Metazoa</taxon>
        <taxon>Ecdysozoa</taxon>
        <taxon>Nematoda</taxon>
        <taxon>Chromadorea</taxon>
        <taxon>Rhabditida</taxon>
        <taxon>Rhabditina</taxon>
        <taxon>Diplogasteromorpha</taxon>
        <taxon>Diplogasteroidea</taxon>
        <taxon>Neodiplogasteridae</taxon>
        <taxon>Pristionchus</taxon>
    </lineage>
</organism>
<evidence type="ECO:0000313" key="1">
    <source>
        <dbReference type="EMBL" id="GMR42718.1"/>
    </source>
</evidence>
<feature type="non-terminal residue" evidence="1">
    <location>
        <position position="68"/>
    </location>
</feature>
<name>A0AAN4ZQ56_9BILA</name>
<accession>A0AAN4ZQ56</accession>
<keyword evidence="2" id="KW-1185">Reference proteome</keyword>
<dbReference type="EMBL" id="BTRK01000003">
    <property type="protein sequence ID" value="GMR42718.1"/>
    <property type="molecule type" value="Genomic_DNA"/>
</dbReference>
<proteinExistence type="predicted"/>
<comment type="caution">
    <text evidence="1">The sequence shown here is derived from an EMBL/GenBank/DDBJ whole genome shotgun (WGS) entry which is preliminary data.</text>
</comment>
<feature type="non-terminal residue" evidence="1">
    <location>
        <position position="1"/>
    </location>
</feature>
<dbReference type="Proteomes" id="UP001328107">
    <property type="component" value="Unassembled WGS sequence"/>
</dbReference>
<reference evidence="2" key="1">
    <citation type="submission" date="2022-10" db="EMBL/GenBank/DDBJ databases">
        <title>Genome assembly of Pristionchus species.</title>
        <authorList>
            <person name="Yoshida K."/>
            <person name="Sommer R.J."/>
        </authorList>
    </citation>
    <scope>NUCLEOTIDE SEQUENCE [LARGE SCALE GENOMIC DNA]</scope>
    <source>
        <strain evidence="2">RS5460</strain>
    </source>
</reference>
<protein>
    <submittedName>
        <fullName evidence="1">Uncharacterized protein</fullName>
    </submittedName>
</protein>
<sequence length="68" mass="7653">SCNGSDCTAEASLHYIAALLHGSIMQPNDFSVYRYPIHENFTDDKNLSPEMFAQLSRNASRSTDFNPR</sequence>
<dbReference type="AlphaFoldDB" id="A0AAN4ZQ56"/>